<keyword evidence="2" id="KW-1185">Reference proteome</keyword>
<dbReference type="STRING" id="37001.A0A1A9WMR7"/>
<dbReference type="Proteomes" id="UP000091820">
    <property type="component" value="Unassembled WGS sequence"/>
</dbReference>
<evidence type="ECO:0000313" key="2">
    <source>
        <dbReference type="Proteomes" id="UP000091820"/>
    </source>
</evidence>
<accession>A0A1A9WMR7</accession>
<name>A0A1A9WMR7_9MUSC</name>
<proteinExistence type="predicted"/>
<dbReference type="EnsemblMetazoa" id="GBRI025352-RA">
    <property type="protein sequence ID" value="GBRI025352-PA"/>
    <property type="gene ID" value="GBRI025352"/>
</dbReference>
<reference evidence="1" key="2">
    <citation type="submission" date="2020-05" db="UniProtKB">
        <authorList>
            <consortium name="EnsemblMetazoa"/>
        </authorList>
    </citation>
    <scope>IDENTIFICATION</scope>
    <source>
        <strain evidence="1">IAEA</strain>
    </source>
</reference>
<reference evidence="2" key="1">
    <citation type="submission" date="2014-03" db="EMBL/GenBank/DDBJ databases">
        <authorList>
            <person name="Aksoy S."/>
            <person name="Warren W."/>
            <person name="Wilson R.K."/>
        </authorList>
    </citation>
    <scope>NUCLEOTIDE SEQUENCE [LARGE SCALE GENOMIC DNA]</scope>
    <source>
        <strain evidence="2">IAEA</strain>
    </source>
</reference>
<protein>
    <submittedName>
        <fullName evidence="1">Uncharacterized protein</fullName>
    </submittedName>
</protein>
<organism evidence="1 2">
    <name type="scientific">Glossina brevipalpis</name>
    <dbReference type="NCBI Taxonomy" id="37001"/>
    <lineage>
        <taxon>Eukaryota</taxon>
        <taxon>Metazoa</taxon>
        <taxon>Ecdysozoa</taxon>
        <taxon>Arthropoda</taxon>
        <taxon>Hexapoda</taxon>
        <taxon>Insecta</taxon>
        <taxon>Pterygota</taxon>
        <taxon>Neoptera</taxon>
        <taxon>Endopterygota</taxon>
        <taxon>Diptera</taxon>
        <taxon>Brachycera</taxon>
        <taxon>Muscomorpha</taxon>
        <taxon>Hippoboscoidea</taxon>
        <taxon>Glossinidae</taxon>
        <taxon>Glossina</taxon>
    </lineage>
</organism>
<dbReference type="VEuPathDB" id="VectorBase:GBRI025352"/>
<sequence length="150" mass="16338">MAPCMDACEGYPLLFKETPINLKSLTTYSTSTTATITASVYNTDTITVSPTNLLPYFDFDVPRNITVTVGQTGFLHCRVERLGDKDTDVAFPEIVSVAAPDVVVVAVAAAAVDRLFYSFDSLLCPKPYLHLRYTKFDLIVVAGLALVAYS</sequence>
<evidence type="ECO:0000313" key="1">
    <source>
        <dbReference type="EnsemblMetazoa" id="GBRI025352-PA"/>
    </source>
</evidence>
<dbReference type="AlphaFoldDB" id="A0A1A9WMR7"/>